<name>A0A1B0ZIH5_9MICO</name>
<proteinExistence type="inferred from homology"/>
<evidence type="ECO:0000313" key="11">
    <source>
        <dbReference type="EMBL" id="ANP27717.1"/>
    </source>
</evidence>
<evidence type="ECO:0000259" key="10">
    <source>
        <dbReference type="Pfam" id="PF00218"/>
    </source>
</evidence>
<keyword evidence="4 9" id="KW-0028">Amino-acid biosynthesis</keyword>
<dbReference type="GO" id="GO:0004640">
    <property type="term" value="F:phosphoribosylanthranilate isomerase activity"/>
    <property type="evidence" value="ECO:0007669"/>
    <property type="project" value="TreeGrafter"/>
</dbReference>
<dbReference type="HAMAP" id="MF_00134_B">
    <property type="entry name" value="IGPS_B"/>
    <property type="match status" value="1"/>
</dbReference>
<dbReference type="EMBL" id="CP012117">
    <property type="protein sequence ID" value="ANP27717.1"/>
    <property type="molecule type" value="Genomic_DNA"/>
</dbReference>
<dbReference type="GO" id="GO:0004425">
    <property type="term" value="F:indole-3-glycerol-phosphate synthase activity"/>
    <property type="evidence" value="ECO:0007669"/>
    <property type="project" value="UniProtKB-UniRule"/>
</dbReference>
<dbReference type="NCBIfam" id="NF001377">
    <property type="entry name" value="PRK00278.2-4"/>
    <property type="match status" value="1"/>
</dbReference>
<evidence type="ECO:0000256" key="8">
    <source>
        <dbReference type="ARBA" id="ARBA00023239"/>
    </source>
</evidence>
<dbReference type="NCBIfam" id="NF001369">
    <property type="entry name" value="PRK00278.1-1"/>
    <property type="match status" value="1"/>
</dbReference>
<dbReference type="GO" id="GO:0000162">
    <property type="term" value="P:L-tryptophan biosynthetic process"/>
    <property type="evidence" value="ECO:0007669"/>
    <property type="project" value="UniProtKB-UniRule"/>
</dbReference>
<dbReference type="SUPFAM" id="SSF51366">
    <property type="entry name" value="Ribulose-phoshate binding barrel"/>
    <property type="match status" value="1"/>
</dbReference>
<keyword evidence="6 9" id="KW-0822">Tryptophan biosynthesis</keyword>
<reference evidence="11 12" key="1">
    <citation type="submission" date="2015-06" db="EMBL/GenBank/DDBJ databases">
        <title>Investigation of pathophysiology for high-risk pregnancy and development of treatment modality based on it.</title>
        <authorList>
            <person name="Kim B.-C."/>
            <person name="Lim S."/>
        </authorList>
    </citation>
    <scope>NUCLEOTIDE SEQUENCE [LARGE SCALE GENOMIC DNA]</scope>
    <source>
        <strain evidence="11 12">AD1-86</strain>
    </source>
</reference>
<comment type="similarity">
    <text evidence="3 9">Belongs to the TrpC family.</text>
</comment>
<evidence type="ECO:0000313" key="12">
    <source>
        <dbReference type="Proteomes" id="UP000092596"/>
    </source>
</evidence>
<accession>A0A1B0ZIH5</accession>
<evidence type="ECO:0000256" key="2">
    <source>
        <dbReference type="ARBA" id="ARBA00004696"/>
    </source>
</evidence>
<dbReference type="STRING" id="1630135.DAD186_11670"/>
<dbReference type="InterPro" id="IPR045186">
    <property type="entry name" value="Indole-3-glycerol_P_synth"/>
</dbReference>
<dbReference type="CDD" id="cd00331">
    <property type="entry name" value="IGPS"/>
    <property type="match status" value="1"/>
</dbReference>
<dbReference type="Gene3D" id="3.20.20.70">
    <property type="entry name" value="Aldolase class I"/>
    <property type="match status" value="1"/>
</dbReference>
<dbReference type="InterPro" id="IPR011060">
    <property type="entry name" value="RibuloseP-bd_barrel"/>
</dbReference>
<dbReference type="PANTHER" id="PTHR22854:SF2">
    <property type="entry name" value="INDOLE-3-GLYCEROL-PHOSPHATE SYNTHASE"/>
    <property type="match status" value="1"/>
</dbReference>
<comment type="pathway">
    <text evidence="2 9">Amino-acid biosynthesis; L-tryptophan biosynthesis; L-tryptophan from chorismate: step 4/5.</text>
</comment>
<evidence type="ECO:0000256" key="7">
    <source>
        <dbReference type="ARBA" id="ARBA00023141"/>
    </source>
</evidence>
<dbReference type="Proteomes" id="UP000092596">
    <property type="component" value="Chromosome"/>
</dbReference>
<gene>
    <name evidence="9" type="primary">trpC</name>
    <name evidence="11" type="ORF">DAD186_11670</name>
</gene>
<evidence type="ECO:0000256" key="5">
    <source>
        <dbReference type="ARBA" id="ARBA00022793"/>
    </source>
</evidence>
<dbReference type="Pfam" id="PF00218">
    <property type="entry name" value="IGPS"/>
    <property type="match status" value="1"/>
</dbReference>
<keyword evidence="8 9" id="KW-0456">Lyase</keyword>
<feature type="domain" description="Indole-3-glycerol phosphate synthase" evidence="10">
    <location>
        <begin position="22"/>
        <end position="273"/>
    </location>
</feature>
<evidence type="ECO:0000256" key="9">
    <source>
        <dbReference type="HAMAP-Rule" id="MF_00134"/>
    </source>
</evidence>
<dbReference type="InterPro" id="IPR013798">
    <property type="entry name" value="Indole-3-glycerol_P_synth_dom"/>
</dbReference>
<dbReference type="FunFam" id="3.20.20.70:FF:000024">
    <property type="entry name" value="Indole-3-glycerol phosphate synthase"/>
    <property type="match status" value="1"/>
</dbReference>
<organism evidence="11 12">
    <name type="scientific">Dermabacter vaginalis</name>
    <dbReference type="NCBI Taxonomy" id="1630135"/>
    <lineage>
        <taxon>Bacteria</taxon>
        <taxon>Bacillati</taxon>
        <taxon>Actinomycetota</taxon>
        <taxon>Actinomycetes</taxon>
        <taxon>Micrococcales</taxon>
        <taxon>Dermabacteraceae</taxon>
        <taxon>Dermabacter</taxon>
    </lineage>
</organism>
<dbReference type="EC" id="4.1.1.48" evidence="9"/>
<dbReference type="PATRIC" id="fig|1630135.4.peg.1168"/>
<dbReference type="InterPro" id="IPR013785">
    <property type="entry name" value="Aldolase_TIM"/>
</dbReference>
<keyword evidence="7 9" id="KW-0057">Aromatic amino acid biosynthesis</keyword>
<evidence type="ECO:0000256" key="3">
    <source>
        <dbReference type="ARBA" id="ARBA00008737"/>
    </source>
</evidence>
<keyword evidence="5 9" id="KW-0210">Decarboxylase</keyword>
<evidence type="ECO:0000256" key="1">
    <source>
        <dbReference type="ARBA" id="ARBA00001633"/>
    </source>
</evidence>
<comment type="catalytic activity">
    <reaction evidence="1 9">
        <text>1-(2-carboxyphenylamino)-1-deoxy-D-ribulose 5-phosphate + H(+) = (1S,2R)-1-C-(indol-3-yl)glycerol 3-phosphate + CO2 + H2O</text>
        <dbReference type="Rhea" id="RHEA:23476"/>
        <dbReference type="ChEBI" id="CHEBI:15377"/>
        <dbReference type="ChEBI" id="CHEBI:15378"/>
        <dbReference type="ChEBI" id="CHEBI:16526"/>
        <dbReference type="ChEBI" id="CHEBI:58613"/>
        <dbReference type="ChEBI" id="CHEBI:58866"/>
        <dbReference type="EC" id="4.1.1.48"/>
    </reaction>
</comment>
<evidence type="ECO:0000256" key="4">
    <source>
        <dbReference type="ARBA" id="ARBA00022605"/>
    </source>
</evidence>
<protein>
    <recommendedName>
        <fullName evidence="9">Indole-3-glycerol phosphate synthase</fullName>
        <shortName evidence="9">IGPS</shortName>
        <ecNumber evidence="9">4.1.1.48</ecNumber>
    </recommendedName>
</protein>
<sequence>MQGILLPTMGSSTRGGCHVSILDEIITGVREDLERRKSDVCPADIEHRAREAAPAIDVVERLRSHATLGLFAEVKRSSPSKGALADIPHPALLADAYESGGATAISVLTEERRFAGSLADLDAVRSCVEIPVLRKDFMVEDYQIFEARAHGADIVLLIVAALSDLQLQHLYALARSLDMRVLVEAHTAEEVDRALASKAELIGVNARNLKTLEVDLDYACSLLGEIPEERLAVGESAVATLADVEAYARAGADAVLVGEALVRHAEPTKAARDFRSVKRQGRARI</sequence>
<dbReference type="UniPathway" id="UPA00035">
    <property type="reaction ID" value="UER00043"/>
</dbReference>
<dbReference type="PANTHER" id="PTHR22854">
    <property type="entry name" value="TRYPTOPHAN BIOSYNTHESIS PROTEIN"/>
    <property type="match status" value="1"/>
</dbReference>
<evidence type="ECO:0000256" key="6">
    <source>
        <dbReference type="ARBA" id="ARBA00022822"/>
    </source>
</evidence>
<dbReference type="KEGG" id="dva:DAD186_11670"/>
<dbReference type="AlphaFoldDB" id="A0A1B0ZIH5"/>